<keyword evidence="1" id="KW-0472">Membrane</keyword>
<feature type="transmembrane region" description="Helical" evidence="1">
    <location>
        <begin position="54"/>
        <end position="74"/>
    </location>
</feature>
<keyword evidence="1" id="KW-1133">Transmembrane helix</keyword>
<keyword evidence="1" id="KW-0812">Transmembrane</keyword>
<organism evidence="2 3">
    <name type="scientific">Shewanella algidipiscicola</name>
    <dbReference type="NCBI Taxonomy" id="614070"/>
    <lineage>
        <taxon>Bacteria</taxon>
        <taxon>Pseudomonadati</taxon>
        <taxon>Pseudomonadota</taxon>
        <taxon>Gammaproteobacteria</taxon>
        <taxon>Alteromonadales</taxon>
        <taxon>Shewanellaceae</taxon>
        <taxon>Shewanella</taxon>
    </lineage>
</organism>
<comment type="caution">
    <text evidence="2">The sequence shown here is derived from an EMBL/GenBank/DDBJ whole genome shotgun (WGS) entry which is preliminary data.</text>
</comment>
<dbReference type="Pfam" id="PF11286">
    <property type="entry name" value="DUF3087"/>
    <property type="match status" value="1"/>
</dbReference>
<name>A0ABQ4PB55_9GAMM</name>
<protein>
    <submittedName>
        <fullName evidence="2">DUF3087 domain-containing protein</fullName>
    </submittedName>
</protein>
<evidence type="ECO:0000256" key="1">
    <source>
        <dbReference type="SAM" id="Phobius"/>
    </source>
</evidence>
<dbReference type="EMBL" id="BPFB01000010">
    <property type="protein sequence ID" value="GIU44775.1"/>
    <property type="molecule type" value="Genomic_DNA"/>
</dbReference>
<evidence type="ECO:0000313" key="3">
    <source>
        <dbReference type="Proteomes" id="UP000761574"/>
    </source>
</evidence>
<sequence length="174" mass="20099">MKLIEIDKITYREHLNRVIIVFIACLAFLSLLMGQLLIRLWGQVEVATGESTGNFHLNFLGVLLAFALCGGVLYRQRHHDYFKEIYYVSRLKALHNRIYRKLKAIKLAAQNNDINALIILSFYYTSLKFVYLLDDNTLTLGEVDVELNRINQQIERLGLTVGAQDFSAELLTRF</sequence>
<gene>
    <name evidence="2" type="ORF">TUM4630_11260</name>
</gene>
<accession>A0ABQ4PB55</accession>
<reference evidence="2 3" key="1">
    <citation type="submission" date="2021-05" db="EMBL/GenBank/DDBJ databases">
        <title>Molecular characterization for Shewanella algae harboring chromosomal blaOXA-55-like strains isolated from clinical and environment sample.</title>
        <authorList>
            <person name="Ohama Y."/>
            <person name="Aoki K."/>
            <person name="Harada S."/>
            <person name="Moriya K."/>
            <person name="Ishii Y."/>
            <person name="Tateda K."/>
        </authorList>
    </citation>
    <scope>NUCLEOTIDE SEQUENCE [LARGE SCALE GENOMIC DNA]</scope>
    <source>
        <strain evidence="2 3">LMG 23746</strain>
    </source>
</reference>
<dbReference type="RefSeq" id="WP_119977304.1">
    <property type="nucleotide sequence ID" value="NZ_BPFB01000010.1"/>
</dbReference>
<evidence type="ECO:0000313" key="2">
    <source>
        <dbReference type="EMBL" id="GIU44775.1"/>
    </source>
</evidence>
<keyword evidence="3" id="KW-1185">Reference proteome</keyword>
<dbReference type="InterPro" id="IPR021438">
    <property type="entry name" value="DUF3087"/>
</dbReference>
<dbReference type="Proteomes" id="UP000761574">
    <property type="component" value="Unassembled WGS sequence"/>
</dbReference>
<feature type="transmembrane region" description="Helical" evidence="1">
    <location>
        <begin position="20"/>
        <end position="42"/>
    </location>
</feature>
<proteinExistence type="predicted"/>